<accession>Q33B78</accession>
<reference evidence="1" key="1">
    <citation type="journal article" date="2003" name="Science">
        <title>In-depth view of structure, activity, and evolution of rice chromosome 10.</title>
        <authorList>
            <consortium name="Rice Chromosome 10 Sequencing Consortium"/>
        </authorList>
    </citation>
    <scope>NUCLEOTIDE SEQUENCE [LARGE SCALE GENOMIC DNA]</scope>
</reference>
<reference evidence="1" key="3">
    <citation type="submission" date="2006-07" db="EMBL/GenBank/DDBJ databases">
        <authorList>
            <person name="Buell R."/>
        </authorList>
    </citation>
    <scope>NUCLEOTIDE SEQUENCE</scope>
</reference>
<dbReference type="AlphaFoldDB" id="Q33B78"/>
<organism evidence="1">
    <name type="scientific">Oryza sativa subsp. japonica</name>
    <name type="common">Rice</name>
    <dbReference type="NCBI Taxonomy" id="39947"/>
    <lineage>
        <taxon>Eukaryota</taxon>
        <taxon>Viridiplantae</taxon>
        <taxon>Streptophyta</taxon>
        <taxon>Embryophyta</taxon>
        <taxon>Tracheophyta</taxon>
        <taxon>Spermatophyta</taxon>
        <taxon>Magnoliopsida</taxon>
        <taxon>Liliopsida</taxon>
        <taxon>Poales</taxon>
        <taxon>Poaceae</taxon>
        <taxon>BOP clade</taxon>
        <taxon>Oryzoideae</taxon>
        <taxon>Oryzeae</taxon>
        <taxon>Oryzinae</taxon>
        <taxon>Oryza</taxon>
        <taxon>Oryza sativa</taxon>
    </lineage>
</organism>
<sequence>MEERGTRCMKYVLTATYEWHEEQWLAKDDVRFADEVAAEELLHARVRRAQRLAVDELLQPHVGVGLHENHPFRRALHNQLTSSSSSTCDDGELPEAAGQWVEAHQRLRQRCSDDTHQVTAIVVVTTGEDGRSVMAATEELDSGGVELQSTLGVNVGEDLVLVRGWPRRCHELRLSPVRGEDGHYSLIEMIDGILACWVPKREEATSRVLIDEHTIET</sequence>
<proteinExistence type="predicted"/>
<gene>
    <name evidence="1" type="ordered locus">LOC_Os10g04390</name>
</gene>
<name>Q33B78_ORYSJ</name>
<reference evidence="1" key="2">
    <citation type="submission" date="2003-05" db="EMBL/GenBank/DDBJ databases">
        <authorList>
            <person name="Buell C.R."/>
            <person name="Wing R.A."/>
            <person name="McCombie W.R."/>
            <person name="Messing J."/>
            <person name="Yuan Q."/>
            <person name="Ouyang S."/>
        </authorList>
    </citation>
    <scope>NUCLEOTIDE SEQUENCE</scope>
</reference>
<evidence type="ECO:0000313" key="1">
    <source>
        <dbReference type="EMBL" id="ABB46693.1"/>
    </source>
</evidence>
<protein>
    <submittedName>
        <fullName evidence="1">Uncharacterized protein</fullName>
    </submittedName>
</protein>
<dbReference type="EMBL" id="DP000086">
    <property type="protein sequence ID" value="ABB46693.1"/>
    <property type="molecule type" value="Genomic_DNA"/>
</dbReference>